<dbReference type="GO" id="GO:0005685">
    <property type="term" value="C:U1 snRNP"/>
    <property type="evidence" value="ECO:0007669"/>
    <property type="project" value="TreeGrafter"/>
</dbReference>
<evidence type="ECO:0000256" key="2">
    <source>
        <dbReference type="ARBA" id="ARBA00023242"/>
    </source>
</evidence>
<keyword evidence="6" id="KW-1185">Reference proteome</keyword>
<dbReference type="AlphaFoldDB" id="A0A8T1ZY91"/>
<dbReference type="GO" id="GO:0030619">
    <property type="term" value="F:U1 snRNA binding"/>
    <property type="evidence" value="ECO:0007669"/>
    <property type="project" value="TreeGrafter"/>
</dbReference>
<keyword evidence="2" id="KW-0539">Nucleus</keyword>
<dbReference type="EMBL" id="JAEFBJ010000010">
    <property type="protein sequence ID" value="KAG7564944.1"/>
    <property type="molecule type" value="Genomic_DNA"/>
</dbReference>
<dbReference type="Proteomes" id="UP000694251">
    <property type="component" value="Chromosome 10"/>
</dbReference>
<proteinExistence type="predicted"/>
<feature type="domain" description="RRM" evidence="4">
    <location>
        <begin position="410"/>
        <end position="468"/>
    </location>
</feature>
<feature type="domain" description="RRM" evidence="4">
    <location>
        <begin position="522"/>
        <end position="598"/>
    </location>
</feature>
<dbReference type="InterPro" id="IPR051183">
    <property type="entry name" value="U1_U11-U12_snRNP_70-35kDa"/>
</dbReference>
<dbReference type="PANTHER" id="PTHR13952">
    <property type="entry name" value="U1 SMALL NUCLEAR RIBONUCLEOPROTEIN 70 KD"/>
    <property type="match status" value="1"/>
</dbReference>
<comment type="caution">
    <text evidence="5">The sequence shown here is derived from an EMBL/GenBank/DDBJ whole genome shotgun (WGS) entry which is preliminary data.</text>
</comment>
<dbReference type="GO" id="GO:0071004">
    <property type="term" value="C:U2-type prespliceosome"/>
    <property type="evidence" value="ECO:0007669"/>
    <property type="project" value="TreeGrafter"/>
</dbReference>
<dbReference type="InterPro" id="IPR000504">
    <property type="entry name" value="RRM_dom"/>
</dbReference>
<evidence type="ECO:0000256" key="3">
    <source>
        <dbReference type="PROSITE-ProRule" id="PRU00176"/>
    </source>
</evidence>
<dbReference type="GO" id="GO:0071011">
    <property type="term" value="C:precatalytic spliceosome"/>
    <property type="evidence" value="ECO:0007669"/>
    <property type="project" value="TreeGrafter"/>
</dbReference>
<feature type="domain" description="RRM" evidence="4">
    <location>
        <begin position="203"/>
        <end position="280"/>
    </location>
</feature>
<dbReference type="GO" id="GO:0003729">
    <property type="term" value="F:mRNA binding"/>
    <property type="evidence" value="ECO:0007669"/>
    <property type="project" value="TreeGrafter"/>
</dbReference>
<feature type="domain" description="RRM" evidence="4">
    <location>
        <begin position="328"/>
        <end position="405"/>
    </location>
</feature>
<evidence type="ECO:0000259" key="4">
    <source>
        <dbReference type="PROSITE" id="PS50102"/>
    </source>
</evidence>
<evidence type="ECO:0000313" key="5">
    <source>
        <dbReference type="EMBL" id="KAG7564944.1"/>
    </source>
</evidence>
<name>A0A8T1ZY91_ARASU</name>
<organism evidence="5 6">
    <name type="scientific">Arabidopsis suecica</name>
    <name type="common">Swedish thale-cress</name>
    <name type="synonym">Cardaminopsis suecica</name>
    <dbReference type="NCBI Taxonomy" id="45249"/>
    <lineage>
        <taxon>Eukaryota</taxon>
        <taxon>Viridiplantae</taxon>
        <taxon>Streptophyta</taxon>
        <taxon>Embryophyta</taxon>
        <taxon>Tracheophyta</taxon>
        <taxon>Spermatophyta</taxon>
        <taxon>Magnoliopsida</taxon>
        <taxon>eudicotyledons</taxon>
        <taxon>Gunneridae</taxon>
        <taxon>Pentapetalae</taxon>
        <taxon>rosids</taxon>
        <taxon>malvids</taxon>
        <taxon>Brassicales</taxon>
        <taxon>Brassicaceae</taxon>
        <taxon>Camelineae</taxon>
        <taxon>Arabidopsis</taxon>
    </lineage>
</organism>
<dbReference type="PROSITE" id="PS50102">
    <property type="entry name" value="RRM"/>
    <property type="match status" value="4"/>
</dbReference>
<dbReference type="OrthoDB" id="167718at2759"/>
<sequence length="664" mass="75593">MPSRSCNSVYCSALPAQLDKRAVISLAMDEEFRVIIWNYGVMKIDFGYIKKDKGAIKQNNKIGPKLISLLKAHKEERKPLKSIYTTRSTSFSLALVFPLKVCIYNLFCCSHRNELFPANKTVAVFIFSMASSGKVNLLGKRDAKDDDLESKPILKKHKENSDLEEKIKGRVELLETNSDQTNLIPVDETPDFVVEAVAAVGKKTLLAHYLARSIQISDIIDFFKDVAKVVSVQITVNHKDKHRSCGFVEFASANEAKKAQENKNGKHLCGNNITLLRVADIAPYPPRPRYCIDHKIWYEDYLRREGEEEEEEEETPPDFVEIVAVRKKTLFVTNLSPQTKMLHIINFFSDIGEVVSVRLIVNPEGKHVGYSFVEFPSADEAKKALENKNGEYLHDHKIFLDVAKTAPYINFFKDVATVVHVRLGVNHKGKQYGYGFVEFASANEAKKALEKDGEYLLNRKIYLDVAKADPPSSSPQPKYYIDHKVWYEDYLRQEGLLIEEDEAVEGLDETHNFVEEVAVRKKTLFIANLSFQTKIPDIISFFKDVGEVFSVRLIVNHRGEHVGCGFVEFASANEAKKALEKNGRTLHFQYIFLSVAEIAPYPLRPKYNLAEKLWYEDYLGRESLLIEEDDLETKPNKKMKLVGVYKKAIFGVSCGKKITFSDDN</sequence>
<evidence type="ECO:0000256" key="1">
    <source>
        <dbReference type="ARBA" id="ARBA00004123"/>
    </source>
</evidence>
<dbReference type="CDD" id="cd00590">
    <property type="entry name" value="RRM_SF"/>
    <property type="match status" value="2"/>
</dbReference>
<evidence type="ECO:0000313" key="6">
    <source>
        <dbReference type="Proteomes" id="UP000694251"/>
    </source>
</evidence>
<accession>A0A8T1ZY91</accession>
<comment type="subcellular location">
    <subcellularLocation>
        <location evidence="1">Nucleus</location>
    </subcellularLocation>
</comment>
<dbReference type="SMART" id="SM00360">
    <property type="entry name" value="RRM"/>
    <property type="match status" value="4"/>
</dbReference>
<protein>
    <submittedName>
        <fullName evidence="5">RNA recognition motif domain</fullName>
    </submittedName>
</protein>
<keyword evidence="3" id="KW-0694">RNA-binding</keyword>
<gene>
    <name evidence="5" type="ORF">ISN44_As10g016870</name>
</gene>
<dbReference type="GO" id="GO:0000398">
    <property type="term" value="P:mRNA splicing, via spliceosome"/>
    <property type="evidence" value="ECO:0007669"/>
    <property type="project" value="TreeGrafter"/>
</dbReference>
<dbReference type="FunFam" id="3.30.70.330:FF:001204">
    <property type="match status" value="2"/>
</dbReference>
<reference evidence="5 6" key="1">
    <citation type="submission" date="2020-12" db="EMBL/GenBank/DDBJ databases">
        <title>Concerted genomic and epigenomic changes stabilize Arabidopsis allopolyploids.</title>
        <authorList>
            <person name="Chen Z."/>
        </authorList>
    </citation>
    <scope>NUCLEOTIDE SEQUENCE [LARGE SCALE GENOMIC DNA]</scope>
    <source>
        <strain evidence="5">As9502</strain>
        <tissue evidence="5">Leaf</tissue>
    </source>
</reference>
<dbReference type="PANTHER" id="PTHR13952:SF21">
    <property type="entry name" value="POLYNUCLEOTIDE ADENYLYLTRANSFERASE DOMAIN_RNA RECOGNITION MOTIF PROTEIN-RELATED"/>
    <property type="match status" value="1"/>
</dbReference>
<dbReference type="Pfam" id="PF00076">
    <property type="entry name" value="RRM_1"/>
    <property type="match status" value="4"/>
</dbReference>